<feature type="transmembrane region" description="Helical" evidence="1">
    <location>
        <begin position="6"/>
        <end position="28"/>
    </location>
</feature>
<comment type="caution">
    <text evidence="2">The sequence shown here is derived from an EMBL/GenBank/DDBJ whole genome shotgun (WGS) entry which is preliminary data.</text>
</comment>
<dbReference type="EMBL" id="JACSNV010000020">
    <property type="protein sequence ID" value="MBM6878748.1"/>
    <property type="molecule type" value="Genomic_DNA"/>
</dbReference>
<proteinExistence type="predicted"/>
<evidence type="ECO:0000313" key="2">
    <source>
        <dbReference type="EMBL" id="MBM6878748.1"/>
    </source>
</evidence>
<keyword evidence="1" id="KW-0472">Membrane</keyword>
<evidence type="ECO:0000313" key="3">
    <source>
        <dbReference type="Proteomes" id="UP000729290"/>
    </source>
</evidence>
<dbReference type="RefSeq" id="WP_205134408.1">
    <property type="nucleotide sequence ID" value="NZ_JACSNT010000018.1"/>
</dbReference>
<sequence>MEYIPSIIQAVAAIISSALGAFIAAGYISKIFKTNLSPLFRTYSDNRHDAHKIMRTAKNSIYIVAAVGDQFLEKYEKHIEKYLKKSLSIRFLLQTKKQFYELEQYINANNEFDKQYYKQVREKSLNTLKNLKSKFSNQVEIKEFNSFFSASYIGIDIEQDLVTMQFPVHAIIQVMLYQYGVTAEKSPITYFSLNYNQDLFESTANSILEMWNDGTYIIIDN</sequence>
<gene>
    <name evidence="2" type="ORF">H9X83_11365</name>
</gene>
<keyword evidence="1" id="KW-1133">Transmembrane helix</keyword>
<evidence type="ECO:0000256" key="1">
    <source>
        <dbReference type="SAM" id="Phobius"/>
    </source>
</evidence>
<protein>
    <submittedName>
        <fullName evidence="2">Uncharacterized protein</fullName>
    </submittedName>
</protein>
<dbReference type="Proteomes" id="UP000729290">
    <property type="component" value="Unassembled WGS sequence"/>
</dbReference>
<reference evidence="2 3" key="1">
    <citation type="journal article" date="2021" name="Sci. Rep.">
        <title>The distribution of antibiotic resistance genes in chicken gut microbiota commensals.</title>
        <authorList>
            <person name="Juricova H."/>
            <person name="Matiasovicova J."/>
            <person name="Kubasova T."/>
            <person name="Cejkova D."/>
            <person name="Rychlik I."/>
        </authorList>
    </citation>
    <scope>NUCLEOTIDE SEQUENCE [LARGE SCALE GENOMIC DNA]</scope>
    <source>
        <strain evidence="2 3">An431b</strain>
    </source>
</reference>
<keyword evidence="1" id="KW-0812">Transmembrane</keyword>
<accession>A0ABS2GD89</accession>
<organism evidence="2 3">
    <name type="scientific">Anaerotignum lactatifermentans</name>
    <dbReference type="NCBI Taxonomy" id="160404"/>
    <lineage>
        <taxon>Bacteria</taxon>
        <taxon>Bacillati</taxon>
        <taxon>Bacillota</taxon>
        <taxon>Clostridia</taxon>
        <taxon>Lachnospirales</taxon>
        <taxon>Anaerotignaceae</taxon>
        <taxon>Anaerotignum</taxon>
    </lineage>
</organism>
<name>A0ABS2GD89_9FIRM</name>
<keyword evidence="3" id="KW-1185">Reference proteome</keyword>